<dbReference type="InterPro" id="IPR050523">
    <property type="entry name" value="AKR_Detox_Biosynth"/>
</dbReference>
<evidence type="ECO:0000256" key="1">
    <source>
        <dbReference type="ARBA" id="ARBA00023002"/>
    </source>
</evidence>
<dbReference type="Pfam" id="PF00248">
    <property type="entry name" value="Aldo_ket_red"/>
    <property type="match status" value="1"/>
</dbReference>
<reference evidence="4" key="1">
    <citation type="submission" date="2016-03" db="EMBL/GenBank/DDBJ databases">
        <title>Complete genome sequence of the type strain Actinoalloteichus hymeniacidonis DSM 45092.</title>
        <authorList>
            <person name="Schaffert L."/>
            <person name="Albersmeier A."/>
            <person name="Winkler A."/>
            <person name="Kalinowski J."/>
            <person name="Zotchev S."/>
            <person name="Ruckert C."/>
        </authorList>
    </citation>
    <scope>NUCLEOTIDE SEQUENCE [LARGE SCALE GENOMIC DNA]</scope>
    <source>
        <strain evidence="4">HPA177(T) (DSM 45092(T))</strain>
    </source>
</reference>
<dbReference type="PANTHER" id="PTHR43364:SF6">
    <property type="entry name" value="OXIDOREDUCTASE-RELATED"/>
    <property type="match status" value="1"/>
</dbReference>
<accession>A0AAC9MZW5</accession>
<protein>
    <submittedName>
        <fullName evidence="3">Oxidoreductase, aryl-alcohol dehydrogenase like protein</fullName>
    </submittedName>
</protein>
<evidence type="ECO:0000313" key="4">
    <source>
        <dbReference type="Proteomes" id="UP000095210"/>
    </source>
</evidence>
<evidence type="ECO:0000259" key="2">
    <source>
        <dbReference type="Pfam" id="PF00248"/>
    </source>
</evidence>
<dbReference type="InterPro" id="IPR023210">
    <property type="entry name" value="NADP_OxRdtase_dom"/>
</dbReference>
<dbReference type="FunFam" id="3.20.20.100:FF:000004">
    <property type="entry name" value="Oxidoreductase, aldo/keto reductase"/>
    <property type="match status" value="1"/>
</dbReference>
<name>A0AAC9MZW5_9PSEU</name>
<dbReference type="InterPro" id="IPR036812">
    <property type="entry name" value="NAD(P)_OxRdtase_dom_sf"/>
</dbReference>
<dbReference type="Proteomes" id="UP000095210">
    <property type="component" value="Chromosome"/>
</dbReference>
<sequence length="318" mass="33441">MTDTTQARIPLGSSDLRVFPLNLGGNVFGWTADEQQSFALLDAYSAAGGNFVDTADVYSAWVPGNPGGVSEQIIGRWVAARKNRDEIVLATKIGAREDAKGLSAANVRKATEASLQRLQTEHIDLLYTHYDDPTVPVAEFLGALTELVGEGKVRHIAASNIDAERLTEALQVSERDGLARYVAIQPHYNLVSRDTYEGPLAAAAEQGGLGALPYYSLASGFLTGKYRPGSTVESARAAGAGVYLDSPRGLAVLAALDAVAEARGVSVTAVALAWLRAQPTVVAPVVSARTTEQLEVLLSSTEVTLDDAEVAALTSASS</sequence>
<feature type="domain" description="NADP-dependent oxidoreductase" evidence="2">
    <location>
        <begin position="21"/>
        <end position="316"/>
    </location>
</feature>
<keyword evidence="1" id="KW-0560">Oxidoreductase</keyword>
<organism evidence="3 4">
    <name type="scientific">Actinoalloteichus hymeniacidonis</name>
    <dbReference type="NCBI Taxonomy" id="340345"/>
    <lineage>
        <taxon>Bacteria</taxon>
        <taxon>Bacillati</taxon>
        <taxon>Actinomycetota</taxon>
        <taxon>Actinomycetes</taxon>
        <taxon>Pseudonocardiales</taxon>
        <taxon>Pseudonocardiaceae</taxon>
        <taxon>Actinoalloteichus</taxon>
    </lineage>
</organism>
<dbReference type="KEGG" id="ahm:TL08_19970"/>
<dbReference type="GO" id="GO:0005829">
    <property type="term" value="C:cytosol"/>
    <property type="evidence" value="ECO:0007669"/>
    <property type="project" value="UniProtKB-ARBA"/>
</dbReference>
<dbReference type="SUPFAM" id="SSF51430">
    <property type="entry name" value="NAD(P)-linked oxidoreductase"/>
    <property type="match status" value="1"/>
</dbReference>
<gene>
    <name evidence="3" type="ORF">TL08_19970</name>
</gene>
<evidence type="ECO:0000313" key="3">
    <source>
        <dbReference type="EMBL" id="AOS64785.1"/>
    </source>
</evidence>
<dbReference type="PANTHER" id="PTHR43364">
    <property type="entry name" value="NADH-SPECIFIC METHYLGLYOXAL REDUCTASE-RELATED"/>
    <property type="match status" value="1"/>
</dbReference>
<dbReference type="Gene3D" id="3.20.20.100">
    <property type="entry name" value="NADP-dependent oxidoreductase domain"/>
    <property type="match status" value="1"/>
</dbReference>
<dbReference type="RefSeq" id="WP_069851083.1">
    <property type="nucleotide sequence ID" value="NZ_CP014859.1"/>
</dbReference>
<keyword evidence="4" id="KW-1185">Reference proteome</keyword>
<dbReference type="CDD" id="cd19081">
    <property type="entry name" value="AKR_AKR9C1"/>
    <property type="match status" value="1"/>
</dbReference>
<dbReference type="AlphaFoldDB" id="A0AAC9MZW5"/>
<proteinExistence type="predicted"/>
<dbReference type="GO" id="GO:0016491">
    <property type="term" value="F:oxidoreductase activity"/>
    <property type="evidence" value="ECO:0007669"/>
    <property type="project" value="UniProtKB-KW"/>
</dbReference>
<dbReference type="EMBL" id="CP014859">
    <property type="protein sequence ID" value="AOS64785.1"/>
    <property type="molecule type" value="Genomic_DNA"/>
</dbReference>